<gene>
    <name evidence="7" type="primary">Contig8829.g9429</name>
    <name evidence="7" type="ORF">STYLEM_327</name>
</gene>
<dbReference type="PANTHER" id="PTHR24348:SF22">
    <property type="entry name" value="NON-SPECIFIC SERINE_THREONINE PROTEIN KINASE"/>
    <property type="match status" value="1"/>
</dbReference>
<feature type="domain" description="Protein kinase" evidence="6">
    <location>
        <begin position="164"/>
        <end position="419"/>
    </location>
</feature>
<feature type="region of interest" description="Disordered" evidence="5">
    <location>
        <begin position="478"/>
        <end position="500"/>
    </location>
</feature>
<dbReference type="InterPro" id="IPR045269">
    <property type="entry name" value="Atg1-like"/>
</dbReference>
<dbReference type="PROSITE" id="PS00108">
    <property type="entry name" value="PROTEIN_KINASE_ST"/>
    <property type="match status" value="1"/>
</dbReference>
<dbReference type="GO" id="GO:0004674">
    <property type="term" value="F:protein serine/threonine kinase activity"/>
    <property type="evidence" value="ECO:0007669"/>
    <property type="project" value="InterPro"/>
</dbReference>
<evidence type="ECO:0000256" key="1">
    <source>
        <dbReference type="ARBA" id="ARBA00022679"/>
    </source>
</evidence>
<dbReference type="GO" id="GO:0005776">
    <property type="term" value="C:autophagosome"/>
    <property type="evidence" value="ECO:0007669"/>
    <property type="project" value="TreeGrafter"/>
</dbReference>
<sequence>MLDLNTSDLEIIQTPLTAGTLESGEQLSQARHLGMKKINDAQIMGVSDGILNLQQQKHTYSVSQVNLDYSPIIKQITAPQSLDNSFNENNIVIQRKMTISIPGNCSLTLKKICEGQSDSAAFQSDSCNSGLTMQSRKVMKLTETNAEEFKRQESLYLSPFHLIFEELEVLGEGLAASVLKCVDKKTRLIKAVKKFRTDDEEKLQAAQNEFKLLKNLKHPNIVQVEEIFFDKSRSTTFTVMEYIDCQSLQDYVMERGPLKESDAKEIMKQLVSGVQYLHQKNICHRDIKPDNILVKKIENSKTWLVKIVDFNVAKENVNSMMTCTGLPEWSAPEMLKREKYTNRVDLWSLGCVLFYILFGQKPFESQNHAKLHQLIIKSQYKLPDIHYASKRAIKLIKRLICVNPDQRLSADDTLGDKWFIGKKEQRQIAQMMNFPKSEQKKSKKQKRLETSSLSLGPDKQEINSPLLKMPYVLQIVKQRSKRDKAKERNSGDLDSINVSDKNSSQKISSFKMQNNEVFLNLRPLLIQSSSYKDNGHQITRRISDESPLPNTQDQETKQSISLKQITIANEADMDDDFFRIKQELALEKLQVLTLQQFNISKE</sequence>
<keyword evidence="2" id="KW-0547">Nucleotide-binding</keyword>
<dbReference type="EMBL" id="CCKQ01000323">
    <property type="protein sequence ID" value="CDW71384.1"/>
    <property type="molecule type" value="Genomic_DNA"/>
</dbReference>
<keyword evidence="1" id="KW-0808">Transferase</keyword>
<dbReference type="OrthoDB" id="6513151at2759"/>
<dbReference type="SMART" id="SM00220">
    <property type="entry name" value="S_TKc"/>
    <property type="match status" value="1"/>
</dbReference>
<keyword evidence="8" id="KW-1185">Reference proteome</keyword>
<dbReference type="InterPro" id="IPR011009">
    <property type="entry name" value="Kinase-like_dom_sf"/>
</dbReference>
<evidence type="ECO:0000256" key="2">
    <source>
        <dbReference type="ARBA" id="ARBA00022741"/>
    </source>
</evidence>
<evidence type="ECO:0000313" key="8">
    <source>
        <dbReference type="Proteomes" id="UP000039865"/>
    </source>
</evidence>
<dbReference type="GO" id="GO:0000045">
    <property type="term" value="P:autophagosome assembly"/>
    <property type="evidence" value="ECO:0007669"/>
    <property type="project" value="TreeGrafter"/>
</dbReference>
<accession>A0A077ZPJ9</accession>
<dbReference type="GO" id="GO:0000407">
    <property type="term" value="C:phagophore assembly site"/>
    <property type="evidence" value="ECO:0007669"/>
    <property type="project" value="TreeGrafter"/>
</dbReference>
<dbReference type="Proteomes" id="UP000039865">
    <property type="component" value="Unassembled WGS sequence"/>
</dbReference>
<evidence type="ECO:0000256" key="4">
    <source>
        <dbReference type="ARBA" id="ARBA00022840"/>
    </source>
</evidence>
<keyword evidence="3 7" id="KW-0418">Kinase</keyword>
<dbReference type="PANTHER" id="PTHR24348">
    <property type="entry name" value="SERINE/THREONINE-PROTEIN KINASE UNC-51-RELATED"/>
    <property type="match status" value="1"/>
</dbReference>
<proteinExistence type="predicted"/>
<evidence type="ECO:0000256" key="5">
    <source>
        <dbReference type="SAM" id="MobiDB-lite"/>
    </source>
</evidence>
<dbReference type="GO" id="GO:0010506">
    <property type="term" value="P:regulation of autophagy"/>
    <property type="evidence" value="ECO:0007669"/>
    <property type="project" value="InterPro"/>
</dbReference>
<dbReference type="GO" id="GO:0016020">
    <property type="term" value="C:membrane"/>
    <property type="evidence" value="ECO:0007669"/>
    <property type="project" value="TreeGrafter"/>
</dbReference>
<dbReference type="GO" id="GO:0005524">
    <property type="term" value="F:ATP binding"/>
    <property type="evidence" value="ECO:0007669"/>
    <property type="project" value="UniProtKB-KW"/>
</dbReference>
<dbReference type="SUPFAM" id="SSF56112">
    <property type="entry name" value="Protein kinase-like (PK-like)"/>
    <property type="match status" value="1"/>
</dbReference>
<dbReference type="PROSITE" id="PS50011">
    <property type="entry name" value="PROTEIN_KINASE_DOM"/>
    <property type="match status" value="1"/>
</dbReference>
<dbReference type="Pfam" id="PF00069">
    <property type="entry name" value="Pkinase"/>
    <property type="match status" value="1"/>
</dbReference>
<protein>
    <submittedName>
        <fullName evidence="7">Protein kinase domain containing protein</fullName>
    </submittedName>
</protein>
<name>A0A077ZPJ9_STYLE</name>
<organism evidence="7 8">
    <name type="scientific">Stylonychia lemnae</name>
    <name type="common">Ciliate</name>
    <dbReference type="NCBI Taxonomy" id="5949"/>
    <lineage>
        <taxon>Eukaryota</taxon>
        <taxon>Sar</taxon>
        <taxon>Alveolata</taxon>
        <taxon>Ciliophora</taxon>
        <taxon>Intramacronucleata</taxon>
        <taxon>Spirotrichea</taxon>
        <taxon>Stichotrichia</taxon>
        <taxon>Sporadotrichida</taxon>
        <taxon>Oxytrichidae</taxon>
        <taxon>Stylonychinae</taxon>
        <taxon>Stylonychia</taxon>
    </lineage>
</organism>
<dbReference type="InterPro" id="IPR000719">
    <property type="entry name" value="Prot_kinase_dom"/>
</dbReference>
<dbReference type="InterPro" id="IPR008271">
    <property type="entry name" value="Ser/Thr_kinase_AS"/>
</dbReference>
<feature type="region of interest" description="Disordered" evidence="5">
    <location>
        <begin position="432"/>
        <end position="462"/>
    </location>
</feature>
<evidence type="ECO:0000259" key="6">
    <source>
        <dbReference type="PROSITE" id="PS50011"/>
    </source>
</evidence>
<keyword evidence="4" id="KW-0067">ATP-binding</keyword>
<reference evidence="7 8" key="1">
    <citation type="submission" date="2014-06" db="EMBL/GenBank/DDBJ databases">
        <authorList>
            <person name="Swart Estienne"/>
        </authorList>
    </citation>
    <scope>NUCLEOTIDE SEQUENCE [LARGE SCALE GENOMIC DNA]</scope>
    <source>
        <strain evidence="7 8">130c</strain>
    </source>
</reference>
<evidence type="ECO:0000313" key="7">
    <source>
        <dbReference type="EMBL" id="CDW71384.1"/>
    </source>
</evidence>
<dbReference type="AlphaFoldDB" id="A0A077ZPJ9"/>
<dbReference type="Gene3D" id="1.10.510.10">
    <property type="entry name" value="Transferase(Phosphotransferase) domain 1"/>
    <property type="match status" value="1"/>
</dbReference>
<evidence type="ECO:0000256" key="3">
    <source>
        <dbReference type="ARBA" id="ARBA00022777"/>
    </source>
</evidence>
<dbReference type="InParanoid" id="A0A077ZPJ9"/>
<dbReference type="GO" id="GO:0005829">
    <property type="term" value="C:cytosol"/>
    <property type="evidence" value="ECO:0007669"/>
    <property type="project" value="TreeGrafter"/>
</dbReference>